<proteinExistence type="predicted"/>
<evidence type="ECO:0000313" key="2">
    <source>
        <dbReference type="Proteomes" id="UP001487740"/>
    </source>
</evidence>
<protein>
    <submittedName>
        <fullName evidence="1">Uncharacterized protein</fullName>
    </submittedName>
</protein>
<evidence type="ECO:0000313" key="1">
    <source>
        <dbReference type="EMBL" id="KAK8391627.1"/>
    </source>
</evidence>
<keyword evidence="2" id="KW-1185">Reference proteome</keyword>
<name>A0AAW0TYE2_SCYPA</name>
<comment type="caution">
    <text evidence="1">The sequence shown here is derived from an EMBL/GenBank/DDBJ whole genome shotgun (WGS) entry which is preliminary data.</text>
</comment>
<sequence length="69" mass="7309">MDGLVPAAFAVESAFSFLGTPTWPGTQWHVTVVPALFRVESTASDTLKAWAVSAAAVGVDGKYLPFRPD</sequence>
<reference evidence="1 2" key="1">
    <citation type="submission" date="2023-03" db="EMBL/GenBank/DDBJ databases">
        <title>High-quality genome of Scylla paramamosain provides insights in environmental adaptation.</title>
        <authorList>
            <person name="Zhang L."/>
        </authorList>
    </citation>
    <scope>NUCLEOTIDE SEQUENCE [LARGE SCALE GENOMIC DNA]</scope>
    <source>
        <strain evidence="1">LZ_2023a</strain>
        <tissue evidence="1">Muscle</tissue>
    </source>
</reference>
<accession>A0AAW0TYE2</accession>
<dbReference type="EMBL" id="JARAKH010000024">
    <property type="protein sequence ID" value="KAK8391627.1"/>
    <property type="molecule type" value="Genomic_DNA"/>
</dbReference>
<gene>
    <name evidence="1" type="ORF">O3P69_017277</name>
</gene>
<dbReference type="AlphaFoldDB" id="A0AAW0TYE2"/>
<dbReference type="Proteomes" id="UP001487740">
    <property type="component" value="Unassembled WGS sequence"/>
</dbReference>
<organism evidence="1 2">
    <name type="scientific">Scylla paramamosain</name>
    <name type="common">Mud crab</name>
    <dbReference type="NCBI Taxonomy" id="85552"/>
    <lineage>
        <taxon>Eukaryota</taxon>
        <taxon>Metazoa</taxon>
        <taxon>Ecdysozoa</taxon>
        <taxon>Arthropoda</taxon>
        <taxon>Crustacea</taxon>
        <taxon>Multicrustacea</taxon>
        <taxon>Malacostraca</taxon>
        <taxon>Eumalacostraca</taxon>
        <taxon>Eucarida</taxon>
        <taxon>Decapoda</taxon>
        <taxon>Pleocyemata</taxon>
        <taxon>Brachyura</taxon>
        <taxon>Eubrachyura</taxon>
        <taxon>Portunoidea</taxon>
        <taxon>Portunidae</taxon>
        <taxon>Portuninae</taxon>
        <taxon>Scylla</taxon>
    </lineage>
</organism>